<proteinExistence type="predicted"/>
<evidence type="ECO:0000313" key="1">
    <source>
        <dbReference type="EMBL" id="MEE4040522.1"/>
    </source>
</evidence>
<sequence>MDDVDRKIICLKERLRTREMAMKRKQTLTERKLRQAHSLALMCLETQDLPPEAVAEALKISDRYVETLRGCIQILGGSNLETTVTFPEGKVAMDKLSQ</sequence>
<accession>A0ABU7N6E8</accession>
<keyword evidence="2" id="KW-1185">Reference proteome</keyword>
<evidence type="ECO:0000313" key="2">
    <source>
        <dbReference type="Proteomes" id="UP001343600"/>
    </source>
</evidence>
<organism evidence="1 2">
    <name type="scientific">Pseudomonas viridiflava</name>
    <name type="common">Phytomonas viridiflava</name>
    <dbReference type="NCBI Taxonomy" id="33069"/>
    <lineage>
        <taxon>Bacteria</taxon>
        <taxon>Pseudomonadati</taxon>
        <taxon>Pseudomonadota</taxon>
        <taxon>Gammaproteobacteria</taxon>
        <taxon>Pseudomonadales</taxon>
        <taxon>Pseudomonadaceae</taxon>
        <taxon>Pseudomonas</taxon>
    </lineage>
</organism>
<gene>
    <name evidence="1" type="ORF">V2I87_10500</name>
</gene>
<dbReference type="Proteomes" id="UP001343600">
    <property type="component" value="Unassembled WGS sequence"/>
</dbReference>
<dbReference type="EMBL" id="JAZEIP010000013">
    <property type="protein sequence ID" value="MEE4040522.1"/>
    <property type="molecule type" value="Genomic_DNA"/>
</dbReference>
<name>A0ABU7N6E8_PSEVI</name>
<reference evidence="1 2" key="1">
    <citation type="submission" date="2024-01" db="EMBL/GenBank/DDBJ databases">
        <title>Characterization of Pseudomonas viridiflava in Georgia, USA.</title>
        <authorList>
            <person name="Zhao M."/>
            <person name="Dutta B."/>
        </authorList>
    </citation>
    <scope>NUCLEOTIDE SEQUENCE [LARGE SCALE GENOMIC DNA]</scope>
    <source>
        <strain evidence="1 2">21GA0539</strain>
    </source>
</reference>
<dbReference type="RefSeq" id="WP_122521604.1">
    <property type="nucleotide sequence ID" value="NZ_JAZEIF010000012.1"/>
</dbReference>
<protein>
    <submittedName>
        <fullName evidence="1">Uncharacterized protein</fullName>
    </submittedName>
</protein>
<comment type="caution">
    <text evidence="1">The sequence shown here is derived from an EMBL/GenBank/DDBJ whole genome shotgun (WGS) entry which is preliminary data.</text>
</comment>